<dbReference type="GO" id="GO:0046592">
    <property type="term" value="F:polyamine oxidase activity"/>
    <property type="evidence" value="ECO:0007669"/>
    <property type="project" value="TreeGrafter"/>
</dbReference>
<feature type="domain" description="Amine oxidase" evidence="2">
    <location>
        <begin position="119"/>
        <end position="584"/>
    </location>
</feature>
<evidence type="ECO:0000313" key="4">
    <source>
        <dbReference type="Proteomes" id="UP000186922"/>
    </source>
</evidence>
<evidence type="ECO:0000259" key="2">
    <source>
        <dbReference type="Pfam" id="PF01593"/>
    </source>
</evidence>
<dbReference type="InterPro" id="IPR050281">
    <property type="entry name" value="Flavin_monoamine_oxidase"/>
</dbReference>
<gene>
    <name evidence="3" type="primary">RvY_03614-1</name>
    <name evidence="3" type="synonym">RvY_03614.1</name>
    <name evidence="3" type="ORF">RvY_03614</name>
</gene>
<comment type="caution">
    <text evidence="3">The sequence shown here is derived from an EMBL/GenBank/DDBJ whole genome shotgun (WGS) entry which is preliminary data.</text>
</comment>
<evidence type="ECO:0000313" key="3">
    <source>
        <dbReference type="EMBL" id="GAU91343.1"/>
    </source>
</evidence>
<accession>A0A1D1UY33</accession>
<dbReference type="SUPFAM" id="SSF51905">
    <property type="entry name" value="FAD/NAD(P)-binding domain"/>
    <property type="match status" value="1"/>
</dbReference>
<sequence>MDLAAGVQVCIFIFLSTLGHEGRNGFRLPSPTIFPLSHLPSILSCSLYLIPTTFSTHPIHQPNSRTIPSLRPAALFDSHRSTSFSRPTLAQPYSPEAPEGRPRRRMIRVPVVVIGAGAAGVAAASRLHEHGFGNVRVLEAQGRSGGRVFSEKYADGSFVEYGAQWIHGEDHEVYRLAKEHDLIFDKRQDSLVDEDEATGELVLDSGRQLTEDEEETAEAALHFLNNVLEELEDCVGDVIPNFEKKSVGTIVKERFDEHLAQLNDKANEPLRKAVLDWFVRYQLVDNGCTDLSQLSVRAFTDYKLVGDVTVRLKVPLSDLLTLFSTFPSAQITLNKAVRKIHFDETNSTLPLSVLCEDGEVVRTRHVIFTGSLGVLKAHPSLFDPPLAAKKRDAIEEAGFGTICKILLQFERPFWEELEPPTDGFQTLWLNRQTESAVVEDSNVPWYRSALGLDAIRTHKNTLVLWLAGPRAAEVDGLSDEQIKQDVVELLRKFAVSSSIPKPVRVMRERWSSNPYIRGTYSYHSMESTISGLLIEDLAEPVWIFEDSKSGSVPALLFAGEATHSNYFSTVHGAILSGWREADRLKELYLQKSY</sequence>
<dbReference type="OrthoDB" id="2019015at2759"/>
<dbReference type="Pfam" id="PF01593">
    <property type="entry name" value="Amino_oxidase"/>
    <property type="match status" value="1"/>
</dbReference>
<dbReference type="PANTHER" id="PTHR10742:SF416">
    <property type="entry name" value="SPERMINE OXIDASE"/>
    <property type="match status" value="1"/>
</dbReference>
<proteinExistence type="predicted"/>
<evidence type="ECO:0000256" key="1">
    <source>
        <dbReference type="SAM" id="MobiDB-lite"/>
    </source>
</evidence>
<dbReference type="AlphaFoldDB" id="A0A1D1UY33"/>
<organism evidence="3 4">
    <name type="scientific">Ramazzottius varieornatus</name>
    <name type="common">Water bear</name>
    <name type="synonym">Tardigrade</name>
    <dbReference type="NCBI Taxonomy" id="947166"/>
    <lineage>
        <taxon>Eukaryota</taxon>
        <taxon>Metazoa</taxon>
        <taxon>Ecdysozoa</taxon>
        <taxon>Tardigrada</taxon>
        <taxon>Eutardigrada</taxon>
        <taxon>Parachela</taxon>
        <taxon>Hypsibioidea</taxon>
        <taxon>Ramazzottiidae</taxon>
        <taxon>Ramazzottius</taxon>
    </lineage>
</organism>
<reference evidence="3 4" key="1">
    <citation type="journal article" date="2016" name="Nat. Commun.">
        <title>Extremotolerant tardigrade genome and improved radiotolerance of human cultured cells by tardigrade-unique protein.</title>
        <authorList>
            <person name="Hashimoto T."/>
            <person name="Horikawa D.D."/>
            <person name="Saito Y."/>
            <person name="Kuwahara H."/>
            <person name="Kozuka-Hata H."/>
            <person name="Shin-I T."/>
            <person name="Minakuchi Y."/>
            <person name="Ohishi K."/>
            <person name="Motoyama A."/>
            <person name="Aizu T."/>
            <person name="Enomoto A."/>
            <person name="Kondo K."/>
            <person name="Tanaka S."/>
            <person name="Hara Y."/>
            <person name="Koshikawa S."/>
            <person name="Sagara H."/>
            <person name="Miura T."/>
            <person name="Yokobori S."/>
            <person name="Miyagawa K."/>
            <person name="Suzuki Y."/>
            <person name="Kubo T."/>
            <person name="Oyama M."/>
            <person name="Kohara Y."/>
            <person name="Fujiyama A."/>
            <person name="Arakawa K."/>
            <person name="Katayama T."/>
            <person name="Toyoda A."/>
            <person name="Kunieda T."/>
        </authorList>
    </citation>
    <scope>NUCLEOTIDE SEQUENCE [LARGE SCALE GENOMIC DNA]</scope>
    <source>
        <strain evidence="3 4">YOKOZUNA-1</strain>
    </source>
</reference>
<dbReference type="Proteomes" id="UP000186922">
    <property type="component" value="Unassembled WGS sequence"/>
</dbReference>
<dbReference type="EMBL" id="BDGG01000002">
    <property type="protein sequence ID" value="GAU91343.1"/>
    <property type="molecule type" value="Genomic_DNA"/>
</dbReference>
<dbReference type="Gene3D" id="3.50.50.60">
    <property type="entry name" value="FAD/NAD(P)-binding domain"/>
    <property type="match status" value="1"/>
</dbReference>
<dbReference type="Gene3D" id="3.90.660.10">
    <property type="match status" value="1"/>
</dbReference>
<feature type="region of interest" description="Disordered" evidence="1">
    <location>
        <begin position="81"/>
        <end position="101"/>
    </location>
</feature>
<dbReference type="STRING" id="947166.A0A1D1UY33"/>
<dbReference type="InterPro" id="IPR002937">
    <property type="entry name" value="Amino_oxidase"/>
</dbReference>
<keyword evidence="4" id="KW-1185">Reference proteome</keyword>
<dbReference type="SUPFAM" id="SSF54373">
    <property type="entry name" value="FAD-linked reductases, C-terminal domain"/>
    <property type="match status" value="1"/>
</dbReference>
<dbReference type="PANTHER" id="PTHR10742">
    <property type="entry name" value="FLAVIN MONOAMINE OXIDASE"/>
    <property type="match status" value="1"/>
</dbReference>
<protein>
    <recommendedName>
        <fullName evidence="2">Amine oxidase domain-containing protein</fullName>
    </recommendedName>
</protein>
<name>A0A1D1UY33_RAMVA</name>
<dbReference type="InterPro" id="IPR036188">
    <property type="entry name" value="FAD/NAD-bd_sf"/>
</dbReference>